<organism evidence="2 3">
    <name type="scientific">Cohnella faecalis</name>
    <dbReference type="NCBI Taxonomy" id="2315694"/>
    <lineage>
        <taxon>Bacteria</taxon>
        <taxon>Bacillati</taxon>
        <taxon>Bacillota</taxon>
        <taxon>Bacilli</taxon>
        <taxon>Bacillales</taxon>
        <taxon>Paenibacillaceae</taxon>
        <taxon>Cohnella</taxon>
    </lineage>
</organism>
<sequence>MKTVRWLATILTLFVIISLFALMPPRASATANNDNVIENWHLQWIPAGSSTDNIPLLNGTWLDADVDNPQTTLPDGTIGMWVHFVMPSTDNWQRPGILIERLYLDISVFEGSRLIFESNRDFIYEEISYCCLSTRFLLRRIIMFE</sequence>
<gene>
    <name evidence="2" type="ORF">D3H35_13565</name>
</gene>
<proteinExistence type="predicted"/>
<evidence type="ECO:0000313" key="2">
    <source>
        <dbReference type="EMBL" id="RIE01817.1"/>
    </source>
</evidence>
<dbReference type="OrthoDB" id="9945047at2"/>
<keyword evidence="1" id="KW-0732">Signal</keyword>
<reference evidence="2 3" key="1">
    <citation type="submission" date="2018-09" db="EMBL/GenBank/DDBJ databases">
        <title>Cohnella cavernae sp. nov., isolated from a karst cave.</title>
        <authorList>
            <person name="Zhu H."/>
        </authorList>
    </citation>
    <scope>NUCLEOTIDE SEQUENCE [LARGE SCALE GENOMIC DNA]</scope>
    <source>
        <strain evidence="2 3">K2E09-144</strain>
    </source>
</reference>
<dbReference type="AlphaFoldDB" id="A0A398CPH5"/>
<comment type="caution">
    <text evidence="2">The sequence shown here is derived from an EMBL/GenBank/DDBJ whole genome shotgun (WGS) entry which is preliminary data.</text>
</comment>
<feature type="chain" id="PRO_5017309464" evidence="1">
    <location>
        <begin position="30"/>
        <end position="145"/>
    </location>
</feature>
<keyword evidence="3" id="KW-1185">Reference proteome</keyword>
<accession>A0A398CPH5</accession>
<dbReference type="EMBL" id="QXJM01000039">
    <property type="protein sequence ID" value="RIE01817.1"/>
    <property type="molecule type" value="Genomic_DNA"/>
</dbReference>
<evidence type="ECO:0000256" key="1">
    <source>
        <dbReference type="SAM" id="SignalP"/>
    </source>
</evidence>
<dbReference type="RefSeq" id="WP_119149874.1">
    <property type="nucleotide sequence ID" value="NZ_QXJM01000039.1"/>
</dbReference>
<protein>
    <submittedName>
        <fullName evidence="2">Uncharacterized protein</fullName>
    </submittedName>
</protein>
<dbReference type="Proteomes" id="UP000266340">
    <property type="component" value="Unassembled WGS sequence"/>
</dbReference>
<name>A0A398CPH5_9BACL</name>
<evidence type="ECO:0000313" key="3">
    <source>
        <dbReference type="Proteomes" id="UP000266340"/>
    </source>
</evidence>
<feature type="signal peptide" evidence="1">
    <location>
        <begin position="1"/>
        <end position="29"/>
    </location>
</feature>